<feature type="signal peptide" evidence="2">
    <location>
        <begin position="1"/>
        <end position="25"/>
    </location>
</feature>
<dbReference type="RefSeq" id="WP_187573943.1">
    <property type="nucleotide sequence ID" value="NZ_CP060731.1"/>
</dbReference>
<accession>A0A7G9TEQ8</accession>
<gene>
    <name evidence="3" type="ORF">IAE60_03850</name>
</gene>
<sequence length="376" mass="40662">MRTTMQVCTWLVLMASVLAPSLSLAQDGPPPEVPGRVESDPQLAAASRAWHDAWRANVEAHLRTVAARGTARDLLVAGWLWPRSDDDADTQARAWLQAAHAASRGDDPLVDWALLDACATNDARCDRSLLLQRLMAADPGNAERLLAAYADAVQRRDMAAAERYWQAAAAATHYRTHFSDVGLLMATTLRQVPAPPLDPALAVAIGEDLGIGRAATPQDMADVAVMAITAAIAIPTLQPIMQRCRAQVGALPADARTACKRIYTLLAADDSIMIGPAIALPQLVQWADGDVEREAARERLRQFAWAYENVMQLYQRPAAARHLPADYVDVFLRDGELAAMRHQLQANGIAGEPPAGWLPDSPEHRALLTGEPPTAP</sequence>
<name>A0A7G9TEQ8_PSEMX</name>
<dbReference type="AlphaFoldDB" id="A0A7G9TEQ8"/>
<protein>
    <submittedName>
        <fullName evidence="3">Uncharacterized protein</fullName>
    </submittedName>
</protein>
<dbReference type="EMBL" id="CP060731">
    <property type="protein sequence ID" value="QNN78583.1"/>
    <property type="molecule type" value="Genomic_DNA"/>
</dbReference>
<evidence type="ECO:0000313" key="4">
    <source>
        <dbReference type="Proteomes" id="UP000515838"/>
    </source>
</evidence>
<evidence type="ECO:0000256" key="2">
    <source>
        <dbReference type="SAM" id="SignalP"/>
    </source>
</evidence>
<feature type="region of interest" description="Disordered" evidence="1">
    <location>
        <begin position="350"/>
        <end position="376"/>
    </location>
</feature>
<proteinExistence type="predicted"/>
<dbReference type="GeneID" id="81470085"/>
<dbReference type="Proteomes" id="UP000515838">
    <property type="component" value="Chromosome"/>
</dbReference>
<evidence type="ECO:0000256" key="1">
    <source>
        <dbReference type="SAM" id="MobiDB-lite"/>
    </source>
</evidence>
<reference evidence="3 4" key="1">
    <citation type="submission" date="2020-08" db="EMBL/GenBank/DDBJ databases">
        <title>Streptomycin Non-resistant strain, P. mexicana.</title>
        <authorList>
            <person name="Ganesh-Kumar S."/>
            <person name="Zhe T."/>
            <person name="Yu Z."/>
            <person name="Min Y."/>
        </authorList>
    </citation>
    <scope>NUCLEOTIDE SEQUENCE [LARGE SCALE GENOMIC DNA]</scope>
    <source>
        <strain evidence="3 4">GTZY2</strain>
    </source>
</reference>
<keyword evidence="2" id="KW-0732">Signal</keyword>
<feature type="chain" id="PRO_5028831013" evidence="2">
    <location>
        <begin position="26"/>
        <end position="376"/>
    </location>
</feature>
<organism evidence="3 4">
    <name type="scientific">Pseudoxanthomonas mexicana</name>
    <dbReference type="NCBI Taxonomy" id="128785"/>
    <lineage>
        <taxon>Bacteria</taxon>
        <taxon>Pseudomonadati</taxon>
        <taxon>Pseudomonadota</taxon>
        <taxon>Gammaproteobacteria</taxon>
        <taxon>Lysobacterales</taxon>
        <taxon>Lysobacteraceae</taxon>
        <taxon>Pseudoxanthomonas</taxon>
    </lineage>
</organism>
<evidence type="ECO:0000313" key="3">
    <source>
        <dbReference type="EMBL" id="QNN78583.1"/>
    </source>
</evidence>